<dbReference type="SUPFAM" id="SSF48264">
    <property type="entry name" value="Cytochrome P450"/>
    <property type="match status" value="1"/>
</dbReference>
<dbReference type="InterPro" id="IPR001128">
    <property type="entry name" value="Cyt_P450"/>
</dbReference>
<comment type="pathway">
    <text evidence="2">Secondary metabolite biosynthesis.</text>
</comment>
<keyword evidence="6 10" id="KW-0560">Oxidoreductase</keyword>
<organism evidence="12 13">
    <name type="scientific">Trichosporon asahii var. asahii (strain ATCC 90039 / CBS 2479 / JCM 2466 / KCTC 7840 / NBRC 103889/ NCYC 2677 / UAMH 7654)</name>
    <name type="common">Yeast</name>
    <dbReference type="NCBI Taxonomy" id="1186058"/>
    <lineage>
        <taxon>Eukaryota</taxon>
        <taxon>Fungi</taxon>
        <taxon>Dikarya</taxon>
        <taxon>Basidiomycota</taxon>
        <taxon>Agaricomycotina</taxon>
        <taxon>Tremellomycetes</taxon>
        <taxon>Trichosporonales</taxon>
        <taxon>Trichosporonaceae</taxon>
        <taxon>Trichosporon</taxon>
    </lineage>
</organism>
<comment type="similarity">
    <text evidence="3 10">Belongs to the cytochrome P450 family.</text>
</comment>
<comment type="caution">
    <text evidence="12">The sequence shown here is derived from an EMBL/GenBank/DDBJ whole genome shotgun (WGS) entry which is preliminary data.</text>
</comment>
<accession>J4UIF2</accession>
<dbReference type="AlphaFoldDB" id="J4UIF2"/>
<evidence type="ECO:0000256" key="1">
    <source>
        <dbReference type="ARBA" id="ARBA00001971"/>
    </source>
</evidence>
<keyword evidence="7 9" id="KW-0408">Iron</keyword>
<evidence type="ECO:0000256" key="6">
    <source>
        <dbReference type="ARBA" id="ARBA00023002"/>
    </source>
</evidence>
<comment type="cofactor">
    <cofactor evidence="1 9">
        <name>heme</name>
        <dbReference type="ChEBI" id="CHEBI:30413"/>
    </cofactor>
</comment>
<keyword evidence="11" id="KW-1133">Transmembrane helix</keyword>
<dbReference type="OrthoDB" id="1470350at2759"/>
<dbReference type="KEGG" id="tasa:A1Q1_07432"/>
<reference evidence="12 13" key="1">
    <citation type="journal article" date="2012" name="Eukaryot. Cell">
        <title>Draft genome sequence of CBS 2479, the standard type strain of Trichosporon asahii.</title>
        <authorList>
            <person name="Yang R.Y."/>
            <person name="Li H.T."/>
            <person name="Zhu H."/>
            <person name="Zhou G.P."/>
            <person name="Wang M."/>
            <person name="Wang L."/>
        </authorList>
    </citation>
    <scope>NUCLEOTIDE SEQUENCE [LARGE SCALE GENOMIC DNA]</scope>
    <source>
        <strain evidence="13">ATCC 90039 / CBS 2479 / JCM 2466 / KCTC 7840 / NCYC 2677 / UAMH 7654</strain>
    </source>
</reference>
<feature type="transmembrane region" description="Helical" evidence="11">
    <location>
        <begin position="6"/>
        <end position="23"/>
    </location>
</feature>
<evidence type="ECO:0000256" key="3">
    <source>
        <dbReference type="ARBA" id="ARBA00010617"/>
    </source>
</evidence>
<dbReference type="Pfam" id="PF00067">
    <property type="entry name" value="p450"/>
    <property type="match status" value="1"/>
</dbReference>
<keyword evidence="11" id="KW-0472">Membrane</keyword>
<evidence type="ECO:0000256" key="5">
    <source>
        <dbReference type="ARBA" id="ARBA00022723"/>
    </source>
</evidence>
<protein>
    <submittedName>
        <fullName evidence="12">Cytochrome P450</fullName>
    </submittedName>
</protein>
<evidence type="ECO:0000256" key="4">
    <source>
        <dbReference type="ARBA" id="ARBA00022617"/>
    </source>
</evidence>
<dbReference type="GO" id="GO:0016705">
    <property type="term" value="F:oxidoreductase activity, acting on paired donors, with incorporation or reduction of molecular oxygen"/>
    <property type="evidence" value="ECO:0007669"/>
    <property type="project" value="InterPro"/>
</dbReference>
<dbReference type="PRINTS" id="PR00385">
    <property type="entry name" value="P450"/>
</dbReference>
<dbReference type="Proteomes" id="UP000002748">
    <property type="component" value="Unassembled WGS sequence"/>
</dbReference>
<feature type="binding site" description="axial binding residue" evidence="9">
    <location>
        <position position="449"/>
    </location>
    <ligand>
        <name>heme</name>
        <dbReference type="ChEBI" id="CHEBI:30413"/>
    </ligand>
    <ligandPart>
        <name>Fe</name>
        <dbReference type="ChEBI" id="CHEBI:18248"/>
    </ligandPart>
</feature>
<keyword evidence="5 9" id="KW-0479">Metal-binding</keyword>
<evidence type="ECO:0000256" key="7">
    <source>
        <dbReference type="ARBA" id="ARBA00023004"/>
    </source>
</evidence>
<keyword evidence="8 10" id="KW-0503">Monooxygenase</keyword>
<dbReference type="PRINTS" id="PR00465">
    <property type="entry name" value="EP450IV"/>
</dbReference>
<evidence type="ECO:0000256" key="2">
    <source>
        <dbReference type="ARBA" id="ARBA00005179"/>
    </source>
</evidence>
<dbReference type="InterPro" id="IPR036396">
    <property type="entry name" value="Cyt_P450_sf"/>
</dbReference>
<dbReference type="GO" id="GO:0020037">
    <property type="term" value="F:heme binding"/>
    <property type="evidence" value="ECO:0007669"/>
    <property type="project" value="InterPro"/>
</dbReference>
<sequence>MSVAYAVAGVFVAWLLYIFFPAVKSRQWFAHQLNGPPSPSFLTGRFFIDFWQKDHAPHMGHVQRYGKIFKYPFALGIPMIFIADPYIVSDVYSHPDTYKKTKGMITMLDNLFGRGLLSADDDFHKQLRRIIAPAFTPSVIRSLFSEFLEEAYRLQGRLQDKVKENTEVDMLNELSRTTLDIFGTTGLGQDQLGDPLNRLGQAYTSLIGALTADMGKFGMLQVIITQLQIIPSAMMRMIKTSRAIIESKGKQMIAQAGQKRDKDLLSLLVKSNSNESASKQLSEQQIIEQITTILFAGHETVSTSLSWTLYHLADNPSLQTRLHDELSELPEEPTFEQLDACPLLGKVVREILRVYPPVPSTQRELAVDLEIPLSEPVTLKDGRVITSLPLKKGEVLNLSVICANRDKDVWGSDAEEFNPDRFDRPNTPAKQIPSAWGNVLSFSHGSRNCIGFRFALAEMKALLFVIMRNWRVERVCPVEHRNGITSRPYVDNKPSCPLRLHAL</sequence>
<dbReference type="GO" id="GO:0004497">
    <property type="term" value="F:monooxygenase activity"/>
    <property type="evidence" value="ECO:0007669"/>
    <property type="project" value="UniProtKB-KW"/>
</dbReference>
<dbReference type="InterPro" id="IPR017972">
    <property type="entry name" value="Cyt_P450_CS"/>
</dbReference>
<dbReference type="GO" id="GO:0005506">
    <property type="term" value="F:iron ion binding"/>
    <property type="evidence" value="ECO:0007669"/>
    <property type="project" value="InterPro"/>
</dbReference>
<keyword evidence="4 9" id="KW-0349">Heme</keyword>
<gene>
    <name evidence="12" type="ORF">A1Q1_07432</name>
</gene>
<proteinExistence type="inferred from homology"/>
<dbReference type="GeneID" id="25990944"/>
<name>J4UIF2_TRIAS</name>
<dbReference type="EMBL" id="ALBS01000057">
    <property type="protein sequence ID" value="EJT51460.1"/>
    <property type="molecule type" value="Genomic_DNA"/>
</dbReference>
<dbReference type="Gene3D" id="1.10.630.10">
    <property type="entry name" value="Cytochrome P450"/>
    <property type="match status" value="1"/>
</dbReference>
<keyword evidence="11" id="KW-0812">Transmembrane</keyword>
<evidence type="ECO:0000256" key="11">
    <source>
        <dbReference type="SAM" id="Phobius"/>
    </source>
</evidence>
<dbReference type="PROSITE" id="PS00086">
    <property type="entry name" value="CYTOCHROME_P450"/>
    <property type="match status" value="1"/>
</dbReference>
<dbReference type="HOGENOM" id="CLU_001570_5_11_1"/>
<evidence type="ECO:0000256" key="10">
    <source>
        <dbReference type="RuleBase" id="RU000461"/>
    </source>
</evidence>
<evidence type="ECO:0000256" key="9">
    <source>
        <dbReference type="PIRSR" id="PIRSR602403-1"/>
    </source>
</evidence>
<evidence type="ECO:0000256" key="8">
    <source>
        <dbReference type="ARBA" id="ARBA00023033"/>
    </source>
</evidence>
<evidence type="ECO:0000313" key="12">
    <source>
        <dbReference type="EMBL" id="EJT51460.1"/>
    </source>
</evidence>
<dbReference type="VEuPathDB" id="FungiDB:A1Q1_07432"/>
<dbReference type="PANTHER" id="PTHR24305:SF166">
    <property type="entry name" value="CYTOCHROME P450 12A4, MITOCHONDRIAL-RELATED"/>
    <property type="match status" value="1"/>
</dbReference>
<dbReference type="InterPro" id="IPR050121">
    <property type="entry name" value="Cytochrome_P450_monoxygenase"/>
</dbReference>
<dbReference type="InterPro" id="IPR002403">
    <property type="entry name" value="Cyt_P450_E_grp-IV"/>
</dbReference>
<evidence type="ECO:0000313" key="13">
    <source>
        <dbReference type="Proteomes" id="UP000002748"/>
    </source>
</evidence>
<dbReference type="RefSeq" id="XP_014183143.1">
    <property type="nucleotide sequence ID" value="XM_014327668.1"/>
</dbReference>
<dbReference type="PANTHER" id="PTHR24305">
    <property type="entry name" value="CYTOCHROME P450"/>
    <property type="match status" value="1"/>
</dbReference>